<dbReference type="GO" id="GO:0016679">
    <property type="term" value="F:oxidoreductase activity, acting on diphenols and related substances as donors"/>
    <property type="evidence" value="ECO:0007669"/>
    <property type="project" value="TreeGrafter"/>
</dbReference>
<keyword evidence="4 7" id="KW-1133">Transmembrane helix</keyword>
<keyword evidence="7" id="KW-0349">Heme</keyword>
<keyword evidence="5 7" id="KW-0408">Iron</keyword>
<comment type="similarity">
    <text evidence="7">Belongs to the MsrQ family.</text>
</comment>
<dbReference type="GO" id="GO:0020037">
    <property type="term" value="F:heme binding"/>
    <property type="evidence" value="ECO:0007669"/>
    <property type="project" value="UniProtKB-UniRule"/>
</dbReference>
<organism evidence="8 9">
    <name type="scientific">Komagataeibacter rhaeticus</name>
    <dbReference type="NCBI Taxonomy" id="215221"/>
    <lineage>
        <taxon>Bacteria</taxon>
        <taxon>Pseudomonadati</taxon>
        <taxon>Pseudomonadota</taxon>
        <taxon>Alphaproteobacteria</taxon>
        <taxon>Acetobacterales</taxon>
        <taxon>Acetobacteraceae</taxon>
        <taxon>Komagataeibacter</taxon>
    </lineage>
</organism>
<dbReference type="KEGG" id="kre:GWK63_04805"/>
<keyword evidence="7" id="KW-0479">Metal-binding</keyword>
<evidence type="ECO:0000313" key="9">
    <source>
        <dbReference type="Proteomes" id="UP000502533"/>
    </source>
</evidence>
<feature type="transmembrane region" description="Helical" evidence="7">
    <location>
        <begin position="182"/>
        <end position="201"/>
    </location>
</feature>
<dbReference type="InterPro" id="IPR013130">
    <property type="entry name" value="Fe3_Rdtase_TM_dom"/>
</dbReference>
<evidence type="ECO:0000256" key="3">
    <source>
        <dbReference type="ARBA" id="ARBA00022692"/>
    </source>
</evidence>
<gene>
    <name evidence="7 8" type="primary">msrQ</name>
    <name evidence="8" type="ORF">GWK63_04805</name>
</gene>
<reference evidence="8 9" key="1">
    <citation type="submission" date="2020-03" db="EMBL/GenBank/DDBJ databases">
        <title>Isolation of cellulose-producing strains, genome characterization and application of the synthesized cellulose films as an economical and sustainable material for piezoelectric sensor construction.</title>
        <authorList>
            <person name="Mangayil R.K."/>
        </authorList>
    </citation>
    <scope>NUCLEOTIDE SEQUENCE [LARGE SCALE GENOMIC DNA]</scope>
    <source>
        <strain evidence="8 9">ENS 9a1a</strain>
    </source>
</reference>
<dbReference type="GO" id="GO:0030091">
    <property type="term" value="P:protein repair"/>
    <property type="evidence" value="ECO:0007669"/>
    <property type="project" value="UniProtKB-UniRule"/>
</dbReference>
<keyword evidence="6 7" id="KW-0472">Membrane</keyword>
<evidence type="ECO:0000256" key="1">
    <source>
        <dbReference type="ARBA" id="ARBA00004141"/>
    </source>
</evidence>
<dbReference type="EMBL" id="CP050139">
    <property type="protein sequence ID" value="QIP34893.1"/>
    <property type="molecule type" value="Genomic_DNA"/>
</dbReference>
<keyword evidence="7" id="KW-0285">Flavoprotein</keyword>
<accession>A0A181C8X8</accession>
<comment type="subunit">
    <text evidence="7">Heterodimer of a catalytic subunit (MsrP) and a heme-binding subunit (MsrQ).</text>
</comment>
<keyword evidence="9" id="KW-1185">Reference proteome</keyword>
<evidence type="ECO:0000256" key="5">
    <source>
        <dbReference type="ARBA" id="ARBA00023004"/>
    </source>
</evidence>
<comment type="cofactor">
    <cofactor evidence="7">
        <name>FMN</name>
        <dbReference type="ChEBI" id="CHEBI:58210"/>
    </cofactor>
    <text evidence="7">Binds 1 FMN per subunit.</text>
</comment>
<keyword evidence="7" id="KW-0249">Electron transport</keyword>
<evidence type="ECO:0000256" key="6">
    <source>
        <dbReference type="ARBA" id="ARBA00023136"/>
    </source>
</evidence>
<evidence type="ECO:0000256" key="7">
    <source>
        <dbReference type="HAMAP-Rule" id="MF_01207"/>
    </source>
</evidence>
<feature type="transmembrane region" description="Helical" evidence="7">
    <location>
        <begin position="57"/>
        <end position="75"/>
    </location>
</feature>
<sequence>MPYLSGTPRNRLLVPWWGERAALALLGLLPAILYFWYGAHDALGPDPVNVFERWLGLWAVRFLLAGLLVTPLRALTGLNLIRYRRMLGLLAFCYVCLHVGVYVGLDQQGNIGVLVQDLTRRPFLMIGFAAFMLMVPLAITSTDGAMRRLGRRWGRLHRLVYGVALLVAVHFLMAFKTYNVTSVTYAGLLMAMVVWRCQAAWRRWRRRAA</sequence>
<comment type="function">
    <text evidence="7">Part of the MsrPQ system that repairs oxidized periplasmic proteins containing methionine sulfoxide residues (Met-O), using respiratory chain electrons. Thus protects these proteins from oxidative-stress damage caused by reactive species of oxygen and chlorine generated by the host defense mechanisms. MsrPQ is essential for the maintenance of envelope integrity under bleach stress, rescuing a wide series of structurally unrelated periplasmic proteins from methionine oxidation. MsrQ provides electrons for reduction to the reductase catalytic subunit MsrP, using the quinone pool of the respiratory chain.</text>
</comment>
<dbReference type="HAMAP" id="MF_01207">
    <property type="entry name" value="MsrQ"/>
    <property type="match status" value="1"/>
</dbReference>
<dbReference type="GO" id="GO:0009055">
    <property type="term" value="F:electron transfer activity"/>
    <property type="evidence" value="ECO:0007669"/>
    <property type="project" value="UniProtKB-UniRule"/>
</dbReference>
<keyword evidence="2 7" id="KW-0813">Transport</keyword>
<proteinExistence type="inferred from homology"/>
<keyword evidence="7" id="KW-1003">Cell membrane</keyword>
<keyword evidence="3 7" id="KW-0812">Transmembrane</keyword>
<feature type="transmembrane region" description="Helical" evidence="7">
    <location>
        <begin position="158"/>
        <end position="176"/>
    </location>
</feature>
<name>A0A181C8X8_9PROT</name>
<keyword evidence="7" id="KW-0288">FMN</keyword>
<dbReference type="Proteomes" id="UP000502533">
    <property type="component" value="Chromosome"/>
</dbReference>
<comment type="cofactor">
    <cofactor evidence="7">
        <name>heme b</name>
        <dbReference type="ChEBI" id="CHEBI:60344"/>
    </cofactor>
    <text evidence="7">Binds 1 heme b (iron(II)-protoporphyrin IX) group per subunit.</text>
</comment>
<dbReference type="PANTHER" id="PTHR36964">
    <property type="entry name" value="PROTEIN-METHIONINE-SULFOXIDE REDUCTASE HEME-BINDING SUBUNIT MSRQ"/>
    <property type="match status" value="1"/>
</dbReference>
<dbReference type="GO" id="GO:0046872">
    <property type="term" value="F:metal ion binding"/>
    <property type="evidence" value="ECO:0007669"/>
    <property type="project" value="UniProtKB-KW"/>
</dbReference>
<dbReference type="InterPro" id="IPR022837">
    <property type="entry name" value="MsrQ-like"/>
</dbReference>
<dbReference type="AlphaFoldDB" id="A0A181C8X8"/>
<evidence type="ECO:0000313" key="8">
    <source>
        <dbReference type="EMBL" id="QIP34893.1"/>
    </source>
</evidence>
<feature type="transmembrane region" description="Helical" evidence="7">
    <location>
        <begin position="125"/>
        <end position="146"/>
    </location>
</feature>
<protein>
    <recommendedName>
        <fullName evidence="7">Protein-methionine-sulfoxide reductase heme-binding subunit MsrQ</fullName>
    </recommendedName>
    <alternativeName>
        <fullName evidence="7">Flavocytochrome MsrQ</fullName>
    </alternativeName>
</protein>
<dbReference type="GO" id="GO:0010181">
    <property type="term" value="F:FMN binding"/>
    <property type="evidence" value="ECO:0007669"/>
    <property type="project" value="UniProtKB-UniRule"/>
</dbReference>
<dbReference type="Pfam" id="PF01794">
    <property type="entry name" value="Ferric_reduct"/>
    <property type="match status" value="1"/>
</dbReference>
<dbReference type="PANTHER" id="PTHR36964:SF1">
    <property type="entry name" value="PROTEIN-METHIONINE-SULFOXIDE REDUCTASE HEME-BINDING SUBUNIT MSRQ"/>
    <property type="match status" value="1"/>
</dbReference>
<feature type="transmembrane region" description="Helical" evidence="7">
    <location>
        <begin position="21"/>
        <end position="37"/>
    </location>
</feature>
<comment type="subcellular location">
    <subcellularLocation>
        <location evidence="7">Cell membrane</location>
        <topology evidence="7">Multi-pass membrane protein</topology>
    </subcellularLocation>
    <subcellularLocation>
        <location evidence="1">Membrane</location>
        <topology evidence="1">Multi-pass membrane protein</topology>
    </subcellularLocation>
</comment>
<feature type="transmembrane region" description="Helical" evidence="7">
    <location>
        <begin position="87"/>
        <end position="105"/>
    </location>
</feature>
<dbReference type="NCBIfam" id="NF003833">
    <property type="entry name" value="PRK05419.1-5"/>
    <property type="match status" value="1"/>
</dbReference>
<dbReference type="GO" id="GO:0005886">
    <property type="term" value="C:plasma membrane"/>
    <property type="evidence" value="ECO:0007669"/>
    <property type="project" value="UniProtKB-SubCell"/>
</dbReference>
<dbReference type="RefSeq" id="WP_007399961.1">
    <property type="nucleotide sequence ID" value="NZ_CALMTF010000031.1"/>
</dbReference>
<evidence type="ECO:0000256" key="4">
    <source>
        <dbReference type="ARBA" id="ARBA00022989"/>
    </source>
</evidence>
<dbReference type="GeneID" id="85021464"/>
<evidence type="ECO:0000256" key="2">
    <source>
        <dbReference type="ARBA" id="ARBA00022448"/>
    </source>
</evidence>